<dbReference type="RefSeq" id="WP_006758388.1">
    <property type="nucleotide sequence ID" value="NZ_ABLK01000062.1"/>
</dbReference>
<dbReference type="EMBL" id="ABLK01000062">
    <property type="protein sequence ID" value="EDT41790.1"/>
    <property type="molecule type" value="Genomic_DNA"/>
</dbReference>
<feature type="transmembrane region" description="Helical" evidence="1">
    <location>
        <begin position="135"/>
        <end position="158"/>
    </location>
</feature>
<sequence length="186" mass="20295">MTVAKFSVVGIVRGQLASMRNYGTARINRREVLLLFVLPLVVPVGQLWTKVPPLSSDVVATVISAASIFAGLLLNLLVLLYSFVTASDNPDVTERDATTETTLVEQTFNNVSFAIVVSVVLVAASLVTLARHAALVAPAEFCVYYFGAMLMLLVLQILKRVHALMQFRIEIKSKAVAQRHAPRQSN</sequence>
<reference evidence="2 3" key="1">
    <citation type="submission" date="2008-03" db="EMBL/GenBank/DDBJ databases">
        <title>Sequencing of the draft genome and assembly of Burkholderia ambifaria MEX-5.</title>
        <authorList>
            <consortium name="US DOE Joint Genome Institute (JGI-PGF)"/>
            <person name="Copeland A."/>
            <person name="Lucas S."/>
            <person name="Lapidus A."/>
            <person name="Glavina del Rio T."/>
            <person name="Dalin E."/>
            <person name="Tice H."/>
            <person name="Bruce D."/>
            <person name="Goodwin L."/>
            <person name="Pitluck S."/>
            <person name="Larimer F."/>
            <person name="Land M.L."/>
            <person name="Hauser L."/>
            <person name="Tiedje J."/>
            <person name="Richardson P."/>
        </authorList>
    </citation>
    <scope>NUCLEOTIDE SEQUENCE [LARGE SCALE GENOMIC DNA]</scope>
    <source>
        <strain evidence="2 3">MEX-5</strain>
    </source>
</reference>
<dbReference type="AlphaFoldDB" id="B1T3S5"/>
<keyword evidence="1" id="KW-1133">Transmembrane helix</keyword>
<dbReference type="PATRIC" id="fig|396597.7.peg.5692"/>
<comment type="caution">
    <text evidence="2">The sequence shown here is derived from an EMBL/GenBank/DDBJ whole genome shotgun (WGS) entry which is preliminary data.</text>
</comment>
<protein>
    <recommendedName>
        <fullName evidence="4">Transmembrane protein</fullName>
    </recommendedName>
</protein>
<feature type="transmembrane region" description="Helical" evidence="1">
    <location>
        <begin position="61"/>
        <end position="86"/>
    </location>
</feature>
<gene>
    <name evidence="2" type="ORF">BamMEX5DRAFT_2441</name>
</gene>
<feature type="transmembrane region" description="Helical" evidence="1">
    <location>
        <begin position="107"/>
        <end position="129"/>
    </location>
</feature>
<dbReference type="Proteomes" id="UP000004814">
    <property type="component" value="Unassembled WGS sequence"/>
</dbReference>
<evidence type="ECO:0008006" key="4">
    <source>
        <dbReference type="Google" id="ProtNLM"/>
    </source>
</evidence>
<keyword evidence="1" id="KW-0812">Transmembrane</keyword>
<accession>B1T3S5</accession>
<keyword evidence="1" id="KW-0472">Membrane</keyword>
<feature type="transmembrane region" description="Helical" evidence="1">
    <location>
        <begin position="32"/>
        <end position="49"/>
    </location>
</feature>
<organism evidence="2 3">
    <name type="scientific">Burkholderia ambifaria MEX-5</name>
    <dbReference type="NCBI Taxonomy" id="396597"/>
    <lineage>
        <taxon>Bacteria</taxon>
        <taxon>Pseudomonadati</taxon>
        <taxon>Pseudomonadota</taxon>
        <taxon>Betaproteobacteria</taxon>
        <taxon>Burkholderiales</taxon>
        <taxon>Burkholderiaceae</taxon>
        <taxon>Burkholderia</taxon>
        <taxon>Burkholderia cepacia complex</taxon>
    </lineage>
</organism>
<proteinExistence type="predicted"/>
<evidence type="ECO:0000313" key="3">
    <source>
        <dbReference type="Proteomes" id="UP000004814"/>
    </source>
</evidence>
<evidence type="ECO:0000256" key="1">
    <source>
        <dbReference type="SAM" id="Phobius"/>
    </source>
</evidence>
<evidence type="ECO:0000313" key="2">
    <source>
        <dbReference type="EMBL" id="EDT41790.1"/>
    </source>
</evidence>
<name>B1T3S5_9BURK</name>